<evidence type="ECO:0000256" key="1">
    <source>
        <dbReference type="ARBA" id="ARBA00022679"/>
    </source>
</evidence>
<keyword evidence="1 4" id="KW-0808">Transferase</keyword>
<evidence type="ECO:0000313" key="5">
    <source>
        <dbReference type="Proteomes" id="UP000317648"/>
    </source>
</evidence>
<dbReference type="GO" id="GO:0035447">
    <property type="term" value="F:mycothiol synthase activity"/>
    <property type="evidence" value="ECO:0007669"/>
    <property type="project" value="UniProtKB-EC"/>
</dbReference>
<dbReference type="RefSeq" id="WP_145049669.1">
    <property type="nucleotide sequence ID" value="NZ_CP036433.1"/>
</dbReference>
<name>A0A518DMT0_9BACT</name>
<dbReference type="OrthoDB" id="185406at2"/>
<reference evidence="4 5" key="1">
    <citation type="submission" date="2019-02" db="EMBL/GenBank/DDBJ databases">
        <title>Deep-cultivation of Planctomycetes and their phenomic and genomic characterization uncovers novel biology.</title>
        <authorList>
            <person name="Wiegand S."/>
            <person name="Jogler M."/>
            <person name="Boedeker C."/>
            <person name="Pinto D."/>
            <person name="Vollmers J."/>
            <person name="Rivas-Marin E."/>
            <person name="Kohn T."/>
            <person name="Peeters S.H."/>
            <person name="Heuer A."/>
            <person name="Rast P."/>
            <person name="Oberbeckmann S."/>
            <person name="Bunk B."/>
            <person name="Jeske O."/>
            <person name="Meyerdierks A."/>
            <person name="Storesund J.E."/>
            <person name="Kallscheuer N."/>
            <person name="Luecker S."/>
            <person name="Lage O.M."/>
            <person name="Pohl T."/>
            <person name="Merkel B.J."/>
            <person name="Hornburger P."/>
            <person name="Mueller R.-W."/>
            <person name="Bruemmer F."/>
            <person name="Labrenz M."/>
            <person name="Spormann A.M."/>
            <person name="Op den Camp H."/>
            <person name="Overmann J."/>
            <person name="Amann R."/>
            <person name="Jetten M.S.M."/>
            <person name="Mascher T."/>
            <person name="Medema M.H."/>
            <person name="Devos D.P."/>
            <person name="Kaster A.-K."/>
            <person name="Ovreas L."/>
            <person name="Rohde M."/>
            <person name="Galperin M.Y."/>
            <person name="Jogler C."/>
        </authorList>
    </citation>
    <scope>NUCLEOTIDE SEQUENCE [LARGE SCALE GENOMIC DNA]</scope>
    <source>
        <strain evidence="4 5">Pla85_3_4</strain>
    </source>
</reference>
<evidence type="ECO:0000313" key="4">
    <source>
        <dbReference type="EMBL" id="QDU93132.1"/>
    </source>
</evidence>
<dbReference type="PROSITE" id="PS51186">
    <property type="entry name" value="GNAT"/>
    <property type="match status" value="1"/>
</dbReference>
<organism evidence="4 5">
    <name type="scientific">Lignipirellula cremea</name>
    <dbReference type="NCBI Taxonomy" id="2528010"/>
    <lineage>
        <taxon>Bacteria</taxon>
        <taxon>Pseudomonadati</taxon>
        <taxon>Planctomycetota</taxon>
        <taxon>Planctomycetia</taxon>
        <taxon>Pirellulales</taxon>
        <taxon>Pirellulaceae</taxon>
        <taxon>Lignipirellula</taxon>
    </lineage>
</organism>
<dbReference type="EC" id="2.3.1.189" evidence="4"/>
<dbReference type="InterPro" id="IPR016181">
    <property type="entry name" value="Acyl_CoA_acyltransferase"/>
</dbReference>
<dbReference type="Pfam" id="PF00583">
    <property type="entry name" value="Acetyltransf_1"/>
    <property type="match status" value="1"/>
</dbReference>
<keyword evidence="2 4" id="KW-0012">Acyltransferase</keyword>
<dbReference type="InterPro" id="IPR000182">
    <property type="entry name" value="GNAT_dom"/>
</dbReference>
<evidence type="ECO:0000259" key="3">
    <source>
        <dbReference type="PROSITE" id="PS51186"/>
    </source>
</evidence>
<evidence type="ECO:0000256" key="2">
    <source>
        <dbReference type="ARBA" id="ARBA00023315"/>
    </source>
</evidence>
<sequence>MDIQIRCGQKADLQAIKSLTIACFEGVSLEQDVERSLGVLNGRDWRWRKMRHIDDDVAAHAEGLFVAVCDTTLVGYVSTRIDAEAGKGRIVNLAVDPQHQGAGLGRRLIEFALDYFRAAGLSYAVIETMAQNPIGQHLYPACGFQEVARQVHYAQRLD</sequence>
<dbReference type="CDD" id="cd04301">
    <property type="entry name" value="NAT_SF"/>
    <property type="match status" value="1"/>
</dbReference>
<dbReference type="InterPro" id="IPR050832">
    <property type="entry name" value="Bact_Acetyltransf"/>
</dbReference>
<dbReference type="Gene3D" id="3.40.630.30">
    <property type="match status" value="1"/>
</dbReference>
<protein>
    <submittedName>
        <fullName evidence="4">Mycothiol acetyltransferase</fullName>
        <ecNumber evidence="4">2.3.1.189</ecNumber>
    </submittedName>
</protein>
<dbReference type="KEGG" id="lcre:Pla8534_09110"/>
<gene>
    <name evidence="4" type="primary">mshD_1</name>
    <name evidence="4" type="ORF">Pla8534_09110</name>
</gene>
<dbReference type="SUPFAM" id="SSF55729">
    <property type="entry name" value="Acyl-CoA N-acyltransferases (Nat)"/>
    <property type="match status" value="1"/>
</dbReference>
<dbReference type="PANTHER" id="PTHR43877">
    <property type="entry name" value="AMINOALKYLPHOSPHONATE N-ACETYLTRANSFERASE-RELATED-RELATED"/>
    <property type="match status" value="1"/>
</dbReference>
<accession>A0A518DMT0</accession>
<feature type="domain" description="N-acetyltransferase" evidence="3">
    <location>
        <begin position="3"/>
        <end position="158"/>
    </location>
</feature>
<dbReference type="EMBL" id="CP036433">
    <property type="protein sequence ID" value="QDU93132.1"/>
    <property type="molecule type" value="Genomic_DNA"/>
</dbReference>
<dbReference type="Proteomes" id="UP000317648">
    <property type="component" value="Chromosome"/>
</dbReference>
<keyword evidence="5" id="KW-1185">Reference proteome</keyword>
<dbReference type="AlphaFoldDB" id="A0A518DMT0"/>
<proteinExistence type="predicted"/>